<protein>
    <submittedName>
        <fullName evidence="1">Uncharacterized protein</fullName>
    </submittedName>
</protein>
<gene>
    <name evidence="1" type="ORF">NM688_g6525</name>
</gene>
<evidence type="ECO:0000313" key="2">
    <source>
        <dbReference type="Proteomes" id="UP001148662"/>
    </source>
</evidence>
<accession>A0ACC1SF26</accession>
<organism evidence="1 2">
    <name type="scientific">Phlebia brevispora</name>
    <dbReference type="NCBI Taxonomy" id="194682"/>
    <lineage>
        <taxon>Eukaryota</taxon>
        <taxon>Fungi</taxon>
        <taxon>Dikarya</taxon>
        <taxon>Basidiomycota</taxon>
        <taxon>Agaricomycotina</taxon>
        <taxon>Agaricomycetes</taxon>
        <taxon>Polyporales</taxon>
        <taxon>Meruliaceae</taxon>
        <taxon>Phlebia</taxon>
    </lineage>
</organism>
<reference evidence="1" key="1">
    <citation type="submission" date="2022-07" db="EMBL/GenBank/DDBJ databases">
        <title>Genome Sequence of Phlebia brevispora.</title>
        <authorList>
            <person name="Buettner E."/>
        </authorList>
    </citation>
    <scope>NUCLEOTIDE SEQUENCE</scope>
    <source>
        <strain evidence="1">MPL23</strain>
    </source>
</reference>
<sequence>MEHLERDGPHVSGGTGAKHICVIGAGPSGLAALKVISESPQFKSGRWNVVAFESREDLGGVWLPAPPTDNPPLSPIYDSLVTNLPHPIMAYPSFPFPPSTPLFPPAATVLKYLQSYANHFHLTPLIRLRTTVRTIDWDSALSKWRVFTALTGANNCVHPEESLFDLVIAANGHYRVPQYPATPGLNAWLDAGKACHSAWYRRPQGHGDNVMVVGGGPSGMDIVDELRTVCRTTFHSIPGADAQDTDGPCGLFKVRGRVVEYLSVEEGSVRFEDGSVESGIDCCILATGYQYSMPFLPRSLMELSFPPPAPPLPEKLYNSSYHIFPLAKHLFPLIPSLPPSCLAFLTLPYGVAHLPFIETQMCAVLKAFDSPDSMNLTAEADDVLTRSHALQEKHDDDIVAFGRAWHNLNDAEQLQYRNDLHQFAGGSYVGGQWTIPTWVHEVFKHKVILRKEWQELVKLGEADKLLTAASTRKTLLAFILTSKYIHDVFKHNSQSILRANCSNYTAPIQAIRLAKNILLPESVDNKSCASDGEFTMALLDQLEHNAGIVADFEDVFSAILMAPAPRVLATKFEPILQFLDDFADTEIFELLRVLSYLYVAFEWVRIANNISSRDTANRYDALRTNGKSSVFSVTAAVLLDGALKRLWQKRNIVEGTLSGPVAEAILDGTNDNPSSMLLRQLFVIQYLLTKAFYLLDWYLLRGEFALNDLCRMLGQELSRNPLERDLMKSCFLARDIMGLPSFDWANFMNAIFEIDVTGPVPWEKEDWYCSDCIMQLLTRNLRTWWRHHRMSSSNPPPTMDCRNGYSCALQIDEQHARVFNHLCEDCTPEAPKPPLTLEDREANI</sequence>
<dbReference type="EMBL" id="JANHOG010001357">
    <property type="protein sequence ID" value="KAJ3538406.1"/>
    <property type="molecule type" value="Genomic_DNA"/>
</dbReference>
<name>A0ACC1SF26_9APHY</name>
<dbReference type="Proteomes" id="UP001148662">
    <property type="component" value="Unassembled WGS sequence"/>
</dbReference>
<keyword evidence="2" id="KW-1185">Reference proteome</keyword>
<comment type="caution">
    <text evidence="1">The sequence shown here is derived from an EMBL/GenBank/DDBJ whole genome shotgun (WGS) entry which is preliminary data.</text>
</comment>
<evidence type="ECO:0000313" key="1">
    <source>
        <dbReference type="EMBL" id="KAJ3538406.1"/>
    </source>
</evidence>
<proteinExistence type="predicted"/>